<dbReference type="RefSeq" id="WP_049346770.1">
    <property type="nucleotide sequence ID" value="NZ_CALGWP010000056.1"/>
</dbReference>
<feature type="domain" description="Glycosyl transferase family 25" evidence="1">
    <location>
        <begin position="34"/>
        <end position="185"/>
    </location>
</feature>
<organism evidence="2 4">
    <name type="scientific">Rothia mucilaginosa</name>
    <dbReference type="NCBI Taxonomy" id="43675"/>
    <lineage>
        <taxon>Bacteria</taxon>
        <taxon>Bacillati</taxon>
        <taxon>Actinomycetota</taxon>
        <taxon>Actinomycetes</taxon>
        <taxon>Micrococcales</taxon>
        <taxon>Micrococcaceae</taxon>
        <taxon>Rothia</taxon>
    </lineage>
</organism>
<name>A0A291DET8_9MICC</name>
<dbReference type="Proteomes" id="UP000785653">
    <property type="component" value="Unassembled WGS sequence"/>
</dbReference>
<evidence type="ECO:0000259" key="1">
    <source>
        <dbReference type="Pfam" id="PF01755"/>
    </source>
</evidence>
<proteinExistence type="predicted"/>
<evidence type="ECO:0000313" key="4">
    <source>
        <dbReference type="Proteomes" id="UP000218628"/>
    </source>
</evidence>
<dbReference type="Pfam" id="PF01755">
    <property type="entry name" value="Glyco_transf_25"/>
    <property type="match status" value="1"/>
</dbReference>
<dbReference type="CDD" id="cd06532">
    <property type="entry name" value="Glyco_transf_25"/>
    <property type="match status" value="1"/>
</dbReference>
<dbReference type="Proteomes" id="UP000218628">
    <property type="component" value="Chromosome"/>
</dbReference>
<reference evidence="3" key="3">
    <citation type="submission" date="2020-04" db="EMBL/GenBank/DDBJ databases">
        <title>Deep metagenomics examines the oral microbiome during advanced dental caries in children, revealing novel taxa and co-occurrences with host molecules.</title>
        <authorList>
            <person name="Baker J.L."/>
            <person name="Morton J.T."/>
            <person name="Dinis M."/>
            <person name="Alvarez R."/>
            <person name="Tran N.C."/>
            <person name="Knight R."/>
            <person name="Edlund A."/>
        </authorList>
    </citation>
    <scope>NUCLEOTIDE SEQUENCE</scope>
    <source>
        <strain evidence="3">JCVI_47_bin.3</strain>
    </source>
</reference>
<reference evidence="4" key="1">
    <citation type="submission" date="2017-09" db="EMBL/GenBank/DDBJ databases">
        <title>FDA dAtabase for Regulatory Grade micrObial Sequences (FDA-ARGOS): Supporting development and validation of Infectious Disease Dx tests.</title>
        <authorList>
            <person name="Minogue T."/>
            <person name="Wolcott M."/>
            <person name="Wasieloski L."/>
            <person name="Aguilar W."/>
            <person name="Moore D."/>
            <person name="Tallon L."/>
            <person name="Sadzewicz L."/>
            <person name="Ott S."/>
            <person name="Zhao X."/>
            <person name="Nagaraj S."/>
            <person name="Vavikolanu K."/>
            <person name="Aluvathingal J."/>
            <person name="Nadendla S."/>
            <person name="Sichtig H."/>
        </authorList>
    </citation>
    <scope>NUCLEOTIDE SEQUENCE [LARGE SCALE GENOMIC DNA]</scope>
    <source>
        <strain evidence="4">FDAARGOS_369</strain>
    </source>
</reference>
<accession>A0A291DET8</accession>
<protein>
    <submittedName>
        <fullName evidence="3">Glycosyltransferase family 25 protein</fullName>
    </submittedName>
    <submittedName>
        <fullName evidence="2">LPS biosynthesis protein</fullName>
    </submittedName>
</protein>
<reference evidence="2" key="2">
    <citation type="submission" date="2017-09" db="EMBL/GenBank/DDBJ databases">
        <title>FDA dAtabase for Regulatory Grade micrObial Sequences (FDA-ARGOS): Supporting development and validation of Infectious Disease Dx tests.</title>
        <authorList>
            <person name="Campos J."/>
            <person name="Goldberg B."/>
            <person name="Tallon L."/>
            <person name="Sadzewicz L."/>
            <person name="Ott S."/>
            <person name="Zhao X."/>
            <person name="Nagaraj S."/>
            <person name="Vavikolanu K."/>
            <person name="Aluvathingal J."/>
            <person name="Nadendla S."/>
            <person name="Geyer C."/>
            <person name="Nandy P."/>
            <person name="Hobson J."/>
            <person name="Sichtig H."/>
        </authorList>
    </citation>
    <scope>NUCLEOTIDE SEQUENCE</scope>
    <source>
        <strain evidence="2">FDAARGOS_369</strain>
    </source>
</reference>
<dbReference type="EMBL" id="JABZXS010000025">
    <property type="protein sequence ID" value="MBF1673177.1"/>
    <property type="molecule type" value="Genomic_DNA"/>
</dbReference>
<evidence type="ECO:0000313" key="3">
    <source>
        <dbReference type="EMBL" id="MBF1673177.1"/>
    </source>
</evidence>
<evidence type="ECO:0000313" key="2">
    <source>
        <dbReference type="EMBL" id="ATF62809.1"/>
    </source>
</evidence>
<sequence length="273" mass="30768">MAKILKYVLGLDGANRFDSFYSVGAPAQDFVRYSAVDNRDNHVTDEEFDVEFFRSRWHRDPSPAEKGCMLSHVKMWRDFVASDADWALIAEDDILLSPDAEAVVNAIITKYPQVQLVNLSDSFANDAGKLNPQVEYIRLSLLSPFVHGKYRMGKPYGTWPLICTGLYLISRSGAELLLKQFEDKVPGTVADDYKLYQQWGVDVRFVQPGLCGWEGSSVILESGKRHLDKVNSLQHGTGPLDRVRIALAPKKRITNAKNALEATVDEVKQRFSR</sequence>
<dbReference type="AlphaFoldDB" id="A0A291DET8"/>
<gene>
    <name evidence="2" type="ORF">CO690_03585</name>
    <name evidence="3" type="ORF">HXO65_03095</name>
</gene>
<dbReference type="InterPro" id="IPR002654">
    <property type="entry name" value="Glyco_trans_25"/>
</dbReference>
<dbReference type="EMBL" id="CP023510">
    <property type="protein sequence ID" value="ATF62809.1"/>
    <property type="molecule type" value="Genomic_DNA"/>
</dbReference>